<dbReference type="NCBIfam" id="NF006821">
    <property type="entry name" value="PRK09344.1-3"/>
    <property type="match status" value="1"/>
</dbReference>
<evidence type="ECO:0000256" key="6">
    <source>
        <dbReference type="ARBA" id="ARBA00022741"/>
    </source>
</evidence>
<dbReference type="Gene3D" id="3.40.449.10">
    <property type="entry name" value="Phosphoenolpyruvate Carboxykinase, domain 1"/>
    <property type="match status" value="1"/>
</dbReference>
<feature type="compositionally biased region" description="Acidic residues" evidence="12">
    <location>
        <begin position="1455"/>
        <end position="1484"/>
    </location>
</feature>
<evidence type="ECO:0000256" key="7">
    <source>
        <dbReference type="ARBA" id="ARBA00022793"/>
    </source>
</evidence>
<dbReference type="SMART" id="SM00490">
    <property type="entry name" value="HELICc"/>
    <property type="match status" value="1"/>
</dbReference>
<dbReference type="Gene3D" id="2.170.8.10">
    <property type="entry name" value="Phosphoenolpyruvate Carboxykinase, domain 2"/>
    <property type="match status" value="1"/>
</dbReference>
<dbReference type="GO" id="GO:0005524">
    <property type="term" value="F:ATP binding"/>
    <property type="evidence" value="ECO:0007669"/>
    <property type="project" value="UniProtKB-KW"/>
</dbReference>
<feature type="domain" description="Helicase ATP-binding" evidence="13">
    <location>
        <begin position="903"/>
        <end position="1088"/>
    </location>
</feature>
<evidence type="ECO:0000256" key="9">
    <source>
        <dbReference type="ARBA" id="ARBA00022840"/>
    </source>
</evidence>
<accession>A0A084AQV1</accession>
<dbReference type="CDD" id="cd18008">
    <property type="entry name" value="DEXDc_SHPRH-like"/>
    <property type="match status" value="1"/>
</dbReference>
<dbReference type="Pfam" id="PF01293">
    <property type="entry name" value="PEPCK_ATP"/>
    <property type="match status" value="1"/>
</dbReference>
<dbReference type="Pfam" id="PF00176">
    <property type="entry name" value="SNF2-rel_dom"/>
    <property type="match status" value="1"/>
</dbReference>
<dbReference type="InterPro" id="IPR001650">
    <property type="entry name" value="Helicase_C-like"/>
</dbReference>
<keyword evidence="7" id="KW-0210">Decarboxylase</keyword>
<evidence type="ECO:0000256" key="10">
    <source>
        <dbReference type="ARBA" id="ARBA00023239"/>
    </source>
</evidence>
<dbReference type="SMART" id="SM00487">
    <property type="entry name" value="DEXDc"/>
    <property type="match status" value="1"/>
</dbReference>
<feature type="compositionally biased region" description="Basic residues" evidence="12">
    <location>
        <begin position="1296"/>
        <end position="1308"/>
    </location>
</feature>
<evidence type="ECO:0000256" key="8">
    <source>
        <dbReference type="ARBA" id="ARBA00022801"/>
    </source>
</evidence>
<keyword evidence="16" id="KW-1185">Reference proteome</keyword>
<evidence type="ECO:0000259" key="13">
    <source>
        <dbReference type="PROSITE" id="PS51192"/>
    </source>
</evidence>
<dbReference type="GO" id="GO:0004612">
    <property type="term" value="F:phosphoenolpyruvate carboxykinase (ATP) activity"/>
    <property type="evidence" value="ECO:0007669"/>
    <property type="project" value="UniProtKB-EC"/>
</dbReference>
<dbReference type="Proteomes" id="UP000028045">
    <property type="component" value="Unassembled WGS sequence"/>
</dbReference>
<dbReference type="Gene3D" id="3.40.50.10810">
    <property type="entry name" value="Tandem AAA-ATPase domain"/>
    <property type="match status" value="1"/>
</dbReference>
<sequence length="1709" mass="189608">MKDPVYRPGSPYIDPSIKGPVSRLKEQGTDLRKMIASNVNKTALHPGGVQPHREHTELEEELHETAHIDYDRVSIIANPSVAALYEDALVYESGSAITSSGALTAYSGAKTGRSPLDKRIVCEPSSQEHIWWGPVNKPMTPEVWKINRERAVDYLNTRNRIYVVDGYAGWDEKYRIRVRVICARAYHALFMRNMLIRPPREELEHFHPDYTIYNAGTFPANRFTEGMTSATSVAINFAAKEMVILGTEYAGEMKKGIFTVLFYEMPIKHNVLTLHSSANEGKNGDVTVFFGLSGTGKTTLSADPNRALIGDDEHCWSDRGIFNIEGGCYAKCIGLSAEKEPDIYGAIRFGSVLENVVFDPDTRVVDYDDCTLTENTRCAYPIEYISNAKIPCLSENMPTNIILLTCDARGVLPPISKLDRSQTMFHFISGYTSKMAGTEDGVTEPQATFSSCFAQPFLALHPMKYAQMLADKIEQHKTNAWLLNTGWVGAGFAQGGRRCPLKYTRAILDAIHSGELANVEYEHYDVFNLQVPKTCPNVPDDLLNPKKAWTAGADSFNNEVVKLAKLFRENFTKYESEATEDVVKAGPSRHENKREVKTLGSEGGHPDIRIAPHFHMVLHRRTESRKPGSVFAFQPTNNLKSLQEPYFTGETSTTVARSTNGRSVLGEATAAMVNERAPPKAPLQSTRPNDENAKREKSPESDSDITSLIKGWSSLKPGVRTQLNDPRAGSSGSSGQPNHGHPAKMVSSRKQKAGVFIKQRTHPEFHLDSRIAAPRAPTYQDRLPPPLPTFSSVASVASTARYGGEEFYTDPTKASADLKALLEGGMEEEEEGDDDAAEESKAKTENAAKGGKAETDDVDKKLDNPKKSTAVSKDGTVEGLKVKLLPHQVEGVTWMRGRELGPVKKGKVPKGGLLADDMGLGKTLQTIALILTNQKPGQESRGWKKHFSDIAKTTLVVAPLALIRQWEQEIKDRVLKTHGLKVLVHHGPQRTKSFKELALYDVVITTYQILLSEHGSSSEGPGGVKAGCFGLHWWRVVLDEAHTIKNRNAKGTKACYALRSEYRWCLSGTPMQNSLDELQSLVRFLRISPYDDLREWKEQIDKPMKNGKGHIAIRRLHTLLRCFMKRRTKDILKADGALNPGGKPSAEGEASTTGFRVTERKIVTVATELSPAERRFYDRLEERADQSMERMMQGKVMYASAFTLLLRLRQVCNHPKLVEGKLEKDGDALSTDPGPRATQITDVDAMADLFAGMGLKSKDCGICGRRLESKEMARGTCSECASDLEFFNSSEVPDRKKPKKKAKVKKVERKTEVESKKSAPGRRPRNRNAVLDSDDEEEADGSWLVAEGERGNLRLGKAGGEEDENAEGGGDWIGSEDSEDDDEANEQDKSNLSSFVVDDEVAKREPGYKSAGEESDDGDSLLSLSALTKQMAAQTLDDTPRTTETTDASASSSSSEDEDEESDSDESAADSGIEESELYSEDEQPLGYGTSRVLASSKIRELIKILHKEVREHKFIVFSQFTSMMDLVEPFLRKEGFKFTRYDGSMRNDEREESLRRLRTDKHTRILLCSLKCGSLGLNLTAATRVVIIEPFWNPFVEEQAIDRVHRLTQTVDVVVYKLTVAKTVEERILALQDKKRELAAQTIEGGARKEALKLGVNEIIELFKPGYAGGPAADAELPAPGARARDDPRREKKSVAQRGESEVFGRRW</sequence>
<dbReference type="InterPro" id="IPR008210">
    <property type="entry name" value="PEP_carboxykinase_N"/>
</dbReference>
<keyword evidence="9" id="KW-0067">ATP-binding</keyword>
<evidence type="ECO:0000259" key="14">
    <source>
        <dbReference type="PROSITE" id="PS51194"/>
    </source>
</evidence>
<dbReference type="OrthoDB" id="184182at2759"/>
<dbReference type="PROSITE" id="PS51192">
    <property type="entry name" value="HELICASE_ATP_BIND_1"/>
    <property type="match status" value="1"/>
</dbReference>
<comment type="catalytic activity">
    <reaction evidence="11">
        <text>oxaloacetate + ATP = phosphoenolpyruvate + ADP + CO2</text>
        <dbReference type="Rhea" id="RHEA:18617"/>
        <dbReference type="ChEBI" id="CHEBI:16452"/>
        <dbReference type="ChEBI" id="CHEBI:16526"/>
        <dbReference type="ChEBI" id="CHEBI:30616"/>
        <dbReference type="ChEBI" id="CHEBI:58702"/>
        <dbReference type="ChEBI" id="CHEBI:456216"/>
        <dbReference type="EC" id="4.1.1.49"/>
    </reaction>
</comment>
<dbReference type="NCBIfam" id="TIGR00224">
    <property type="entry name" value="pckA"/>
    <property type="match status" value="1"/>
</dbReference>
<dbReference type="FunFam" id="3.40.449.10:FF:000002">
    <property type="entry name" value="Phosphoenolpyruvate carboxykinase [ATP]"/>
    <property type="match status" value="1"/>
</dbReference>
<feature type="region of interest" description="Disordered" evidence="12">
    <location>
        <begin position="1291"/>
        <end position="1419"/>
    </location>
</feature>
<dbReference type="SUPFAM" id="SSF52540">
    <property type="entry name" value="P-loop containing nucleoside triphosphate hydrolases"/>
    <property type="match status" value="2"/>
</dbReference>
<dbReference type="FunFam" id="2.170.8.10:FF:000001">
    <property type="entry name" value="Phosphoenolpyruvate carboxykinase (ATP)"/>
    <property type="match status" value="1"/>
</dbReference>
<feature type="compositionally biased region" description="Basic and acidic residues" evidence="12">
    <location>
        <begin position="688"/>
        <end position="700"/>
    </location>
</feature>
<feature type="region of interest" description="Disordered" evidence="12">
    <location>
        <begin position="1668"/>
        <end position="1709"/>
    </location>
</feature>
<dbReference type="InterPro" id="IPR049730">
    <property type="entry name" value="SNF2/RAD54-like_C"/>
</dbReference>
<dbReference type="InterPro" id="IPR013035">
    <property type="entry name" value="PEP_carboxykinase_C"/>
</dbReference>
<comment type="pathway">
    <text evidence="1">Carbohydrate biosynthesis; gluconeogenesis.</text>
</comment>
<feature type="compositionally biased region" description="Basic and acidic residues" evidence="12">
    <location>
        <begin position="838"/>
        <end position="866"/>
    </location>
</feature>
<dbReference type="PANTHER" id="PTHR30031">
    <property type="entry name" value="PHOSPHOENOLPYRUVATE CARBOXYKINASE ATP"/>
    <property type="match status" value="1"/>
</dbReference>
<dbReference type="HAMAP" id="MF_00453">
    <property type="entry name" value="PEPCK_ATP"/>
    <property type="match status" value="1"/>
</dbReference>
<feature type="compositionally biased region" description="Basic and acidic residues" evidence="12">
    <location>
        <begin position="588"/>
        <end position="597"/>
    </location>
</feature>
<feature type="domain" description="Helicase C-terminal" evidence="14">
    <location>
        <begin position="1498"/>
        <end position="1661"/>
    </location>
</feature>
<dbReference type="CDD" id="cd00484">
    <property type="entry name" value="PEPCK_ATP"/>
    <property type="match status" value="1"/>
</dbReference>
<dbReference type="SUPFAM" id="SSF68923">
    <property type="entry name" value="PEP carboxykinase N-terminal domain"/>
    <property type="match status" value="1"/>
</dbReference>
<dbReference type="SUPFAM" id="SSF53795">
    <property type="entry name" value="PEP carboxykinase-like"/>
    <property type="match status" value="1"/>
</dbReference>
<dbReference type="InterPro" id="IPR015994">
    <property type="entry name" value="PEPCK_ATP_CS"/>
</dbReference>
<dbReference type="CDD" id="cd18793">
    <property type="entry name" value="SF2_C_SNF"/>
    <property type="match status" value="1"/>
</dbReference>
<feature type="region of interest" description="Disordered" evidence="12">
    <location>
        <begin position="826"/>
        <end position="873"/>
    </location>
</feature>
<dbReference type="InterPro" id="IPR027417">
    <property type="entry name" value="P-loop_NTPase"/>
</dbReference>
<dbReference type="Pfam" id="PF00271">
    <property type="entry name" value="Helicase_C"/>
    <property type="match status" value="1"/>
</dbReference>
<evidence type="ECO:0000313" key="15">
    <source>
        <dbReference type="EMBL" id="KEY67680.1"/>
    </source>
</evidence>
<gene>
    <name evidence="15" type="ORF">S7711_03933</name>
</gene>
<dbReference type="PROSITE" id="PS51194">
    <property type="entry name" value="HELICASE_CTER"/>
    <property type="match status" value="1"/>
</dbReference>
<keyword evidence="6" id="KW-0547">Nucleotide-binding</keyword>
<dbReference type="InterPro" id="IPR014001">
    <property type="entry name" value="Helicase_ATP-bd"/>
</dbReference>
<feature type="compositionally biased region" description="Acidic residues" evidence="12">
    <location>
        <begin position="826"/>
        <end position="837"/>
    </location>
</feature>
<dbReference type="InterPro" id="IPR001272">
    <property type="entry name" value="PEP_carboxykinase_ATP"/>
</dbReference>
<name>A0A084AQV1_STACB</name>
<evidence type="ECO:0000256" key="1">
    <source>
        <dbReference type="ARBA" id="ARBA00004742"/>
    </source>
</evidence>
<dbReference type="EC" id="4.1.1.49" evidence="3"/>
<keyword evidence="10" id="KW-0456">Lyase</keyword>
<protein>
    <recommendedName>
        <fullName evidence="4">Phosphoenolpyruvate carboxykinase (ATP)</fullName>
        <ecNumber evidence="3">4.1.1.49</ecNumber>
    </recommendedName>
</protein>
<evidence type="ECO:0000256" key="4">
    <source>
        <dbReference type="ARBA" id="ARBA00021932"/>
    </source>
</evidence>
<evidence type="ECO:0000256" key="3">
    <source>
        <dbReference type="ARBA" id="ARBA00012363"/>
    </source>
</evidence>
<dbReference type="Gene3D" id="3.40.50.300">
    <property type="entry name" value="P-loop containing nucleotide triphosphate hydrolases"/>
    <property type="match status" value="2"/>
</dbReference>
<dbReference type="PANTHER" id="PTHR30031:SF0">
    <property type="entry name" value="PHOSPHOENOLPYRUVATE CARBOXYKINASE (ATP)"/>
    <property type="match status" value="1"/>
</dbReference>
<evidence type="ECO:0000256" key="2">
    <source>
        <dbReference type="ARBA" id="ARBA00006052"/>
    </source>
</evidence>
<organism evidence="15 16">
    <name type="scientific">Stachybotrys chartarum (strain CBS 109288 / IBT 7711)</name>
    <name type="common">Toxic black mold</name>
    <name type="synonym">Stilbospora chartarum</name>
    <dbReference type="NCBI Taxonomy" id="1280523"/>
    <lineage>
        <taxon>Eukaryota</taxon>
        <taxon>Fungi</taxon>
        <taxon>Dikarya</taxon>
        <taxon>Ascomycota</taxon>
        <taxon>Pezizomycotina</taxon>
        <taxon>Sordariomycetes</taxon>
        <taxon>Hypocreomycetidae</taxon>
        <taxon>Hypocreales</taxon>
        <taxon>Stachybotryaceae</taxon>
        <taxon>Stachybotrys</taxon>
    </lineage>
</organism>
<keyword evidence="5" id="KW-0312">Gluconeogenesis</keyword>
<dbReference type="HOGENOM" id="CLU_002904_0_0_1"/>
<dbReference type="GO" id="GO:0006094">
    <property type="term" value="P:gluconeogenesis"/>
    <property type="evidence" value="ECO:0007669"/>
    <property type="project" value="UniProtKB-UniPathway"/>
</dbReference>
<dbReference type="InterPro" id="IPR038718">
    <property type="entry name" value="SNF2-like_sf"/>
</dbReference>
<feature type="region of interest" description="Disordered" evidence="12">
    <location>
        <begin position="1433"/>
        <end position="1485"/>
    </location>
</feature>
<feature type="compositionally biased region" description="Acidic residues" evidence="12">
    <location>
        <begin position="1374"/>
        <end position="1385"/>
    </location>
</feature>
<dbReference type="UniPathway" id="UPA00138"/>
<evidence type="ECO:0000256" key="12">
    <source>
        <dbReference type="SAM" id="MobiDB-lite"/>
    </source>
</evidence>
<feature type="region of interest" description="Disordered" evidence="12">
    <location>
        <begin position="586"/>
        <end position="608"/>
    </location>
</feature>
<keyword evidence="8" id="KW-0378">Hydrolase</keyword>
<dbReference type="GO" id="GO:0016787">
    <property type="term" value="F:hydrolase activity"/>
    <property type="evidence" value="ECO:0007669"/>
    <property type="project" value="UniProtKB-KW"/>
</dbReference>
<dbReference type="NCBIfam" id="NF006820">
    <property type="entry name" value="PRK09344.1-2"/>
    <property type="match status" value="1"/>
</dbReference>
<proteinExistence type="inferred from homology"/>
<dbReference type="FunFam" id="3.40.50.10810:FF:000053">
    <property type="entry name" value="SNF2 family helicase/ATPase, putative"/>
    <property type="match status" value="1"/>
</dbReference>
<dbReference type="Gene3D" id="3.90.228.20">
    <property type="match status" value="1"/>
</dbReference>
<feature type="region of interest" description="Disordered" evidence="12">
    <location>
        <begin position="1134"/>
        <end position="1153"/>
    </location>
</feature>
<feature type="compositionally biased region" description="Low complexity" evidence="12">
    <location>
        <begin position="1442"/>
        <end position="1454"/>
    </location>
</feature>
<feature type="compositionally biased region" description="Basic and acidic residues" evidence="12">
    <location>
        <begin position="1684"/>
        <end position="1709"/>
    </location>
</feature>
<dbReference type="PROSITE" id="PS00532">
    <property type="entry name" value="PEPCK_ATP"/>
    <property type="match status" value="1"/>
</dbReference>
<evidence type="ECO:0000313" key="16">
    <source>
        <dbReference type="Proteomes" id="UP000028045"/>
    </source>
</evidence>
<comment type="similarity">
    <text evidence="2">Belongs to the phosphoenolpyruvate carboxykinase (ATP) family.</text>
</comment>
<dbReference type="InterPro" id="IPR000330">
    <property type="entry name" value="SNF2_N"/>
</dbReference>
<dbReference type="GO" id="GO:0005829">
    <property type="term" value="C:cytosol"/>
    <property type="evidence" value="ECO:0007669"/>
    <property type="project" value="TreeGrafter"/>
</dbReference>
<dbReference type="EMBL" id="KL648605">
    <property type="protein sequence ID" value="KEY67680.1"/>
    <property type="molecule type" value="Genomic_DNA"/>
</dbReference>
<evidence type="ECO:0000256" key="5">
    <source>
        <dbReference type="ARBA" id="ARBA00022432"/>
    </source>
</evidence>
<evidence type="ECO:0000256" key="11">
    <source>
        <dbReference type="ARBA" id="ARBA00047371"/>
    </source>
</evidence>
<reference evidence="15 16" key="1">
    <citation type="journal article" date="2014" name="BMC Genomics">
        <title>Comparative genome sequencing reveals chemotype-specific gene clusters in the toxigenic black mold Stachybotrys.</title>
        <authorList>
            <person name="Semeiks J."/>
            <person name="Borek D."/>
            <person name="Otwinowski Z."/>
            <person name="Grishin N.V."/>
        </authorList>
    </citation>
    <scope>NUCLEOTIDE SEQUENCE [LARGE SCALE GENOMIC DNA]</scope>
    <source>
        <strain evidence="16">CBS 109288 / IBT 7711</strain>
    </source>
</reference>
<feature type="region of interest" description="Disordered" evidence="12">
    <location>
        <begin position="671"/>
        <end position="747"/>
    </location>
</feature>